<dbReference type="Proteomes" id="UP001465976">
    <property type="component" value="Unassembled WGS sequence"/>
</dbReference>
<keyword evidence="3" id="KW-1185">Reference proteome</keyword>
<comment type="caution">
    <text evidence="2">The sequence shown here is derived from an EMBL/GenBank/DDBJ whole genome shotgun (WGS) entry which is preliminary data.</text>
</comment>
<organism evidence="2 3">
    <name type="scientific">Marasmius crinis-equi</name>
    <dbReference type="NCBI Taxonomy" id="585013"/>
    <lineage>
        <taxon>Eukaryota</taxon>
        <taxon>Fungi</taxon>
        <taxon>Dikarya</taxon>
        <taxon>Basidiomycota</taxon>
        <taxon>Agaricomycotina</taxon>
        <taxon>Agaricomycetes</taxon>
        <taxon>Agaricomycetidae</taxon>
        <taxon>Agaricales</taxon>
        <taxon>Marasmiineae</taxon>
        <taxon>Marasmiaceae</taxon>
        <taxon>Marasmius</taxon>
    </lineage>
</organism>
<evidence type="ECO:0008006" key="4">
    <source>
        <dbReference type="Google" id="ProtNLM"/>
    </source>
</evidence>
<protein>
    <recommendedName>
        <fullName evidence="4">Growth hormone receptor</fullName>
    </recommendedName>
</protein>
<evidence type="ECO:0000313" key="3">
    <source>
        <dbReference type="Proteomes" id="UP001465976"/>
    </source>
</evidence>
<feature type="region of interest" description="Disordered" evidence="1">
    <location>
        <begin position="22"/>
        <end position="41"/>
    </location>
</feature>
<evidence type="ECO:0000256" key="1">
    <source>
        <dbReference type="SAM" id="MobiDB-lite"/>
    </source>
</evidence>
<dbReference type="EMBL" id="JBAHYK010004275">
    <property type="protein sequence ID" value="KAL0562903.1"/>
    <property type="molecule type" value="Genomic_DNA"/>
</dbReference>
<name>A0ABR3EJ47_9AGAR</name>
<gene>
    <name evidence="2" type="ORF">V5O48_019175</name>
</gene>
<proteinExistence type="predicted"/>
<evidence type="ECO:0000313" key="2">
    <source>
        <dbReference type="EMBL" id="KAL0562903.1"/>
    </source>
</evidence>
<feature type="non-terminal residue" evidence="2">
    <location>
        <position position="1"/>
    </location>
</feature>
<sequence>VDVDGMLENSSDDIYIPEHLVDLPASPTPSLDPDPASVTDTPSCEATYMKRDIDFDVQTFDLVSSSQKVLNSQAISCTFHDFELALPKSLE</sequence>
<accession>A0ABR3EJ47</accession>
<reference evidence="2 3" key="1">
    <citation type="submission" date="2024-02" db="EMBL/GenBank/DDBJ databases">
        <title>A draft genome for the cacao thread blight pathogen Marasmius crinis-equi.</title>
        <authorList>
            <person name="Cohen S.P."/>
            <person name="Baruah I.K."/>
            <person name="Amoako-Attah I."/>
            <person name="Bukari Y."/>
            <person name="Meinhardt L.W."/>
            <person name="Bailey B.A."/>
        </authorList>
    </citation>
    <scope>NUCLEOTIDE SEQUENCE [LARGE SCALE GENOMIC DNA]</scope>
    <source>
        <strain evidence="2 3">GH-76</strain>
    </source>
</reference>